<dbReference type="AlphaFoldDB" id="A0A8T2REE1"/>
<dbReference type="GO" id="GO:0000184">
    <property type="term" value="P:nuclear-transcribed mRNA catabolic process, nonsense-mediated decay"/>
    <property type="evidence" value="ECO:0007669"/>
    <property type="project" value="TreeGrafter"/>
</dbReference>
<dbReference type="GO" id="GO:0042162">
    <property type="term" value="F:telomeric DNA binding"/>
    <property type="evidence" value="ECO:0007669"/>
    <property type="project" value="TreeGrafter"/>
</dbReference>
<feature type="domain" description="Telomerase activating protein Est1-like N-terminal" evidence="4">
    <location>
        <begin position="74"/>
        <end position="200"/>
    </location>
</feature>
<comment type="caution">
    <text evidence="5">The sequence shown here is derived from an EMBL/GenBank/DDBJ whole genome shotgun (WGS) entry which is preliminary data.</text>
</comment>
<dbReference type="PANTHER" id="PTHR15696:SF0">
    <property type="entry name" value="TELOMERASE-BINDING PROTEIN EST1A"/>
    <property type="match status" value="1"/>
</dbReference>
<dbReference type="OrthoDB" id="69928at2759"/>
<accession>A0A8T2REE1</accession>
<organism evidence="5 6">
    <name type="scientific">Ceratopteris richardii</name>
    <name type="common">Triangle waterfern</name>
    <dbReference type="NCBI Taxonomy" id="49495"/>
    <lineage>
        <taxon>Eukaryota</taxon>
        <taxon>Viridiplantae</taxon>
        <taxon>Streptophyta</taxon>
        <taxon>Embryophyta</taxon>
        <taxon>Tracheophyta</taxon>
        <taxon>Polypodiopsida</taxon>
        <taxon>Polypodiidae</taxon>
        <taxon>Polypodiales</taxon>
        <taxon>Pteridineae</taxon>
        <taxon>Pteridaceae</taxon>
        <taxon>Parkerioideae</taxon>
        <taxon>Ceratopteris</taxon>
    </lineage>
</organism>
<dbReference type="EMBL" id="CM035432">
    <property type="protein sequence ID" value="KAH7294842.1"/>
    <property type="molecule type" value="Genomic_DNA"/>
</dbReference>
<evidence type="ECO:0008006" key="7">
    <source>
        <dbReference type="Google" id="ProtNLM"/>
    </source>
</evidence>
<feature type="region of interest" description="Disordered" evidence="2">
    <location>
        <begin position="291"/>
        <end position="323"/>
    </location>
</feature>
<name>A0A8T2REE1_CERRI</name>
<dbReference type="EMBL" id="CM035432">
    <property type="protein sequence ID" value="KAH7294844.1"/>
    <property type="molecule type" value="Genomic_DNA"/>
</dbReference>
<evidence type="ECO:0000313" key="5">
    <source>
        <dbReference type="EMBL" id="KAH7294842.1"/>
    </source>
</evidence>
<keyword evidence="6" id="KW-1185">Reference proteome</keyword>
<evidence type="ECO:0000259" key="4">
    <source>
        <dbReference type="Pfam" id="PF10374"/>
    </source>
</evidence>
<dbReference type="InterPro" id="IPR019458">
    <property type="entry name" value="Est1-like_N"/>
</dbReference>
<dbReference type="Pfam" id="PF10374">
    <property type="entry name" value="EST1"/>
    <property type="match status" value="1"/>
</dbReference>
<dbReference type="PANTHER" id="PTHR15696">
    <property type="entry name" value="SMG-7 SUPPRESSOR WITH MORPHOLOGICAL EFFECT ON GENITALIA PROTEIN 7"/>
    <property type="match status" value="1"/>
</dbReference>
<dbReference type="GO" id="GO:0005697">
    <property type="term" value="C:telomerase holoenzyme complex"/>
    <property type="evidence" value="ECO:0007669"/>
    <property type="project" value="TreeGrafter"/>
</dbReference>
<dbReference type="EMBL" id="CM035432">
    <property type="protein sequence ID" value="KAH7294840.1"/>
    <property type="molecule type" value="Genomic_DNA"/>
</dbReference>
<evidence type="ECO:0000256" key="2">
    <source>
        <dbReference type="SAM" id="MobiDB-lite"/>
    </source>
</evidence>
<reference evidence="5 6" key="1">
    <citation type="submission" date="2021-08" db="EMBL/GenBank/DDBJ databases">
        <title>WGS assembly of Ceratopteris richardii.</title>
        <authorList>
            <person name="Marchant D.B."/>
            <person name="Chen G."/>
            <person name="Jenkins J."/>
            <person name="Shu S."/>
            <person name="Leebens-Mack J."/>
            <person name="Grimwood J."/>
            <person name="Schmutz J."/>
            <person name="Soltis P."/>
            <person name="Soltis D."/>
            <person name="Chen Z.-H."/>
        </authorList>
    </citation>
    <scope>NUCLEOTIDE SEQUENCE [LARGE SCALE GENOMIC DNA]</scope>
    <source>
        <strain evidence="5">Whitten #5841</strain>
        <tissue evidence="5">Leaf</tissue>
    </source>
</reference>
<feature type="compositionally biased region" description="Basic and acidic residues" evidence="2">
    <location>
        <begin position="297"/>
        <end position="307"/>
    </location>
</feature>
<dbReference type="Gene3D" id="1.25.40.10">
    <property type="entry name" value="Tetratricopeptide repeat domain"/>
    <property type="match status" value="1"/>
</dbReference>
<evidence type="ECO:0000313" key="6">
    <source>
        <dbReference type="Proteomes" id="UP000825935"/>
    </source>
</evidence>
<dbReference type="OMA" id="NISCEFR"/>
<feature type="compositionally biased region" description="Polar residues" evidence="2">
    <location>
        <begin position="312"/>
        <end position="323"/>
    </location>
</feature>
<feature type="domain" description="DNA/RNA-binding" evidence="3">
    <location>
        <begin position="212"/>
        <end position="542"/>
    </location>
</feature>
<feature type="region of interest" description="Disordered" evidence="2">
    <location>
        <begin position="953"/>
        <end position="984"/>
    </location>
</feature>
<dbReference type="Pfam" id="PF10373">
    <property type="entry name" value="EST1_DNA_bind"/>
    <property type="match status" value="1"/>
</dbReference>
<evidence type="ECO:0000259" key="3">
    <source>
        <dbReference type="Pfam" id="PF10373"/>
    </source>
</evidence>
<keyword evidence="1" id="KW-0677">Repeat</keyword>
<sequence>MTLSGDIKASTALSSTEGLAQKNYQKVLELEQLLLTTIQNKGPFDPNVRILRSNIRELFESIILEDHEFAELHDVEQSLWRLHHTRIEEFRARIRKSMAATGTTGGSASGNKPNIRREPVQKILAVFRSYLAEATGFYHDLILKIGAKHGLSQDDLTNSSLLDKNIKKNDKRSAELKRCQLSCHRCLIYLGDLARYKEYYGDDVKNHDWSIAAGFYVKAASLWPASGNPYNQLAVLATYIGDEMLAVYHYFRSLASETPFLTAKDNLILLFEKNRHIYMRLVSSSVRGVSQSSKPELLGKGKTKTETEPLNVPNSENSLSNDSQNYQQRSVAIDHFQVRVVRLNGILFTRTSLETFSEVLNSVMSDLEELLKIKETDEQAVPGSSLVSGRIWGTGPNVLIQFISILIFSVHNVNLSTSPDSSQPTYAEILQRSFILEHACIAMFECVGHIVQHLAKLDDPSNSLFMPAIMVVLEWLSCRSEISVGNEAKEKEAAARLNFWRNCVELLNRFSTSDSNCIRNDENNYKIVLWEDFELWGFTPLLPIQDKLDYSIKPDIGLGNARERCARVERMKHAGKVISNMFDGTDKGIHYDVETDSFYLTGERKILEKKQIDVAPSTSTFEAPSAQLVRDPKSSNLLEVPAIKFAVPTEEEDEEVIVFKPSTKLKELSKSTSATEVCPQAKLDTGSVTLRETKDFNVIVGSGSGPSTEMQPNLQASPFTASVISSPSVWASASAQSLLSERAGFTAEASGTLKDFNASQQIKNGIFDPNFDQNSHIHGPLDGFGTLDGGFKALPNQFESGRVSGSTIDWGSGSGFGILPPKNFNPAAVNWQAKDTSGGSSLWSSDFHKLIAARSSLGVQNYPNLAATNRVPFLDPSKGSLQSIDLTSDIQALSESERLTTHPVVHPARPNLLGAVMQVKPSLQEPSKVISNSNLGSVQTSVQDLRISAVNVKPDSGTHSTAEKPVRRAGTTTNIRPPPGFGPLPAKPPVSLTSTSAFQATSPAQPGYTVANVNLSQKTLPEQSGTFSVDEHLDDYSWLDGYTPPQTATNQSSMLGSGRVVGSSTYAWPTSLSGSALDATMSPFPGMKTMDRMLSPPPFSAPQQPSLSHAIFQQDRVHKQHVQDQLQQQLHEDQRFHQFFSSQIAAQRNQFHQGDQQQAQPTLQDPLVSLQQQLPQSLWPGPNSFVS</sequence>
<proteinExistence type="predicted"/>
<dbReference type="Proteomes" id="UP000825935">
    <property type="component" value="Chromosome 27"/>
</dbReference>
<dbReference type="InterPro" id="IPR018834">
    <property type="entry name" value="DNA/RNA-bd_Est1-type"/>
</dbReference>
<dbReference type="FunFam" id="1.25.40.10:FF:000225">
    <property type="entry name" value="Protein SMG7"/>
    <property type="match status" value="1"/>
</dbReference>
<evidence type="ECO:0000256" key="1">
    <source>
        <dbReference type="ARBA" id="ARBA00022737"/>
    </source>
</evidence>
<gene>
    <name evidence="5" type="ORF">KP509_27G021400</name>
</gene>
<dbReference type="GO" id="GO:0070034">
    <property type="term" value="F:telomerase RNA binding"/>
    <property type="evidence" value="ECO:0007669"/>
    <property type="project" value="TreeGrafter"/>
</dbReference>
<dbReference type="SUPFAM" id="SSF48452">
    <property type="entry name" value="TPR-like"/>
    <property type="match status" value="1"/>
</dbReference>
<dbReference type="InterPro" id="IPR045153">
    <property type="entry name" value="Est1/Ebs1-like"/>
</dbReference>
<dbReference type="EMBL" id="CM035432">
    <property type="protein sequence ID" value="KAH7294843.1"/>
    <property type="molecule type" value="Genomic_DNA"/>
</dbReference>
<dbReference type="InterPro" id="IPR011990">
    <property type="entry name" value="TPR-like_helical_dom_sf"/>
</dbReference>
<protein>
    <recommendedName>
        <fullName evidence="7">Protein SMG7</fullName>
    </recommendedName>
</protein>